<evidence type="ECO:0000256" key="2">
    <source>
        <dbReference type="ARBA" id="ARBA00022690"/>
    </source>
</evidence>
<dbReference type="GO" id="GO:0004869">
    <property type="term" value="F:cysteine-type endopeptidase inhibitor activity"/>
    <property type="evidence" value="ECO:0007669"/>
    <property type="project" value="UniProtKB-KW"/>
</dbReference>
<dbReference type="Pfam" id="PF16845">
    <property type="entry name" value="SQAPI"/>
    <property type="match status" value="1"/>
</dbReference>
<evidence type="ECO:0000256" key="4">
    <source>
        <dbReference type="SAM" id="SignalP"/>
    </source>
</evidence>
<keyword evidence="3" id="KW-0789">Thiol protease inhibitor</keyword>
<reference evidence="7" key="1">
    <citation type="journal article" date="2016" name="Nature">
        <title>The genome of the seagrass Zostera marina reveals angiosperm adaptation to the sea.</title>
        <authorList>
            <person name="Olsen J.L."/>
            <person name="Rouze P."/>
            <person name="Verhelst B."/>
            <person name="Lin Y.-C."/>
            <person name="Bayer T."/>
            <person name="Collen J."/>
            <person name="Dattolo E."/>
            <person name="De Paoli E."/>
            <person name="Dittami S."/>
            <person name="Maumus F."/>
            <person name="Michel G."/>
            <person name="Kersting A."/>
            <person name="Lauritano C."/>
            <person name="Lohaus R."/>
            <person name="Toepel M."/>
            <person name="Tonon T."/>
            <person name="Vanneste K."/>
            <person name="Amirebrahimi M."/>
            <person name="Brakel J."/>
            <person name="Bostroem C."/>
            <person name="Chovatia M."/>
            <person name="Grimwood J."/>
            <person name="Jenkins J.W."/>
            <person name="Jueterbock A."/>
            <person name="Mraz A."/>
            <person name="Stam W.T."/>
            <person name="Tice H."/>
            <person name="Bornberg-Bauer E."/>
            <person name="Green P.J."/>
            <person name="Pearson G.A."/>
            <person name="Procaccini G."/>
            <person name="Duarte C.M."/>
            <person name="Schmutz J."/>
            <person name="Reusch T.B.H."/>
            <person name="Van de Peer Y."/>
        </authorList>
    </citation>
    <scope>NUCLEOTIDE SEQUENCE [LARGE SCALE GENOMIC DNA]</scope>
    <source>
        <strain evidence="7">cv. Finnish</strain>
    </source>
</reference>
<feature type="domain" description="Cystatin" evidence="5">
    <location>
        <begin position="31"/>
        <end position="117"/>
    </location>
</feature>
<gene>
    <name evidence="6" type="ORF">ZOSMA_9G00550</name>
</gene>
<dbReference type="SMART" id="SM00043">
    <property type="entry name" value="CY"/>
    <property type="match status" value="1"/>
</dbReference>
<keyword evidence="7" id="KW-1185">Reference proteome</keyword>
<name>A0A0K9NIN1_ZOSMR</name>
<dbReference type="PANTHER" id="PTHR47364">
    <property type="entry name" value="CYSTEINE PROTEINASE INHIBITOR 5"/>
    <property type="match status" value="1"/>
</dbReference>
<dbReference type="EMBL" id="LFYR01002228">
    <property type="protein sequence ID" value="KMZ55952.1"/>
    <property type="molecule type" value="Genomic_DNA"/>
</dbReference>
<evidence type="ECO:0000256" key="1">
    <source>
        <dbReference type="ARBA" id="ARBA00007233"/>
    </source>
</evidence>
<dbReference type="OrthoDB" id="752087at2759"/>
<dbReference type="InterPro" id="IPR046350">
    <property type="entry name" value="Cystatin_sf"/>
</dbReference>
<evidence type="ECO:0000256" key="3">
    <source>
        <dbReference type="ARBA" id="ARBA00022704"/>
    </source>
</evidence>
<evidence type="ECO:0000259" key="5">
    <source>
        <dbReference type="SMART" id="SM00043"/>
    </source>
</evidence>
<dbReference type="Proteomes" id="UP000036987">
    <property type="component" value="Unassembled WGS sequence"/>
</dbReference>
<evidence type="ECO:0000313" key="6">
    <source>
        <dbReference type="EMBL" id="KMZ55952.1"/>
    </source>
</evidence>
<dbReference type="PANTHER" id="PTHR47364:SF2">
    <property type="entry name" value="CYSTEINE PROTEINASE INHIBITOR 5"/>
    <property type="match status" value="1"/>
</dbReference>
<proteinExistence type="inferred from homology"/>
<accession>A0A0K9NIN1</accession>
<dbReference type="PROSITE" id="PS00287">
    <property type="entry name" value="CYSTATIN"/>
    <property type="match status" value="1"/>
</dbReference>
<dbReference type="CDD" id="cd00042">
    <property type="entry name" value="CY"/>
    <property type="match status" value="1"/>
</dbReference>
<protein>
    <submittedName>
        <fullName evidence="6">Cysteine proteinase inhibitor 5</fullName>
    </submittedName>
</protein>
<organism evidence="6 7">
    <name type="scientific">Zostera marina</name>
    <name type="common">Eelgrass</name>
    <dbReference type="NCBI Taxonomy" id="29655"/>
    <lineage>
        <taxon>Eukaryota</taxon>
        <taxon>Viridiplantae</taxon>
        <taxon>Streptophyta</taxon>
        <taxon>Embryophyta</taxon>
        <taxon>Tracheophyta</taxon>
        <taxon>Spermatophyta</taxon>
        <taxon>Magnoliopsida</taxon>
        <taxon>Liliopsida</taxon>
        <taxon>Zosteraceae</taxon>
        <taxon>Zostera</taxon>
    </lineage>
</organism>
<dbReference type="InterPro" id="IPR000010">
    <property type="entry name" value="Cystatin_dom"/>
</dbReference>
<keyword evidence="2" id="KW-0646">Protease inhibitor</keyword>
<dbReference type="SUPFAM" id="SSF54403">
    <property type="entry name" value="Cystatin/monellin"/>
    <property type="match status" value="1"/>
</dbReference>
<comment type="similarity">
    <text evidence="1">Belongs to the cystatin family. Phytocystatin subfamily.</text>
</comment>
<feature type="chain" id="PRO_5018754214" evidence="4">
    <location>
        <begin position="27"/>
        <end position="121"/>
    </location>
</feature>
<comment type="caution">
    <text evidence="6">The sequence shown here is derived from an EMBL/GenBank/DDBJ whole genome shotgun (WGS) entry which is preliminary data.</text>
</comment>
<keyword evidence="4" id="KW-0732">Signal</keyword>
<evidence type="ECO:0000313" key="7">
    <source>
        <dbReference type="Proteomes" id="UP000036987"/>
    </source>
</evidence>
<sequence>MAVTLSYSFAFVFLLATCFLTASASASTKQIPPGGWMKIANVSDPEVQEIAKFAITEHNREIHEALVYDRVISGKTQVVAGINYKLLIRARTGHGRSTYQAIVWDQPWTKVRVLSQFIEVA</sequence>
<feature type="signal peptide" evidence="4">
    <location>
        <begin position="1"/>
        <end position="26"/>
    </location>
</feature>
<dbReference type="AlphaFoldDB" id="A0A0K9NIN1"/>
<dbReference type="Gene3D" id="3.10.450.10">
    <property type="match status" value="1"/>
</dbReference>
<dbReference type="STRING" id="29655.A0A0K9NIN1"/>
<dbReference type="OMA" id="KFAITEH"/>
<dbReference type="InterPro" id="IPR018073">
    <property type="entry name" value="Prot_inh_cystat_CS"/>
</dbReference>